<evidence type="ECO:0000313" key="2">
    <source>
        <dbReference type="EMBL" id="KAK4640818.1"/>
    </source>
</evidence>
<dbReference type="Proteomes" id="UP001322138">
    <property type="component" value="Unassembled WGS sequence"/>
</dbReference>
<gene>
    <name evidence="2" type="ORF">QC761_0095860</name>
</gene>
<evidence type="ECO:0000313" key="3">
    <source>
        <dbReference type="Proteomes" id="UP001322138"/>
    </source>
</evidence>
<reference evidence="2 3" key="1">
    <citation type="journal article" date="2023" name="bioRxiv">
        <title>High-quality genome assemblies of four members of thePodospora anserinaspecies complex.</title>
        <authorList>
            <person name="Ament-Velasquez S.L."/>
            <person name="Vogan A.A."/>
            <person name="Wallerman O."/>
            <person name="Hartmann F."/>
            <person name="Gautier V."/>
            <person name="Silar P."/>
            <person name="Giraud T."/>
            <person name="Johannesson H."/>
        </authorList>
    </citation>
    <scope>NUCLEOTIDE SEQUENCE [LARGE SCALE GENOMIC DNA]</scope>
    <source>
        <strain evidence="2 3">CBS 112042</strain>
    </source>
</reference>
<dbReference type="EMBL" id="JAFFGZ010000008">
    <property type="protein sequence ID" value="KAK4640818.1"/>
    <property type="molecule type" value="Genomic_DNA"/>
</dbReference>
<proteinExistence type="predicted"/>
<comment type="caution">
    <text evidence="2">The sequence shown here is derived from an EMBL/GenBank/DDBJ whole genome shotgun (WGS) entry which is preliminary data.</text>
</comment>
<name>A0ABR0FA02_9PEZI</name>
<keyword evidence="3" id="KW-1185">Reference proteome</keyword>
<protein>
    <submittedName>
        <fullName evidence="2">Uncharacterized protein</fullName>
    </submittedName>
</protein>
<feature type="region of interest" description="Disordered" evidence="1">
    <location>
        <begin position="109"/>
        <end position="133"/>
    </location>
</feature>
<evidence type="ECO:0000256" key="1">
    <source>
        <dbReference type="SAM" id="MobiDB-lite"/>
    </source>
</evidence>
<feature type="region of interest" description="Disordered" evidence="1">
    <location>
        <begin position="194"/>
        <end position="247"/>
    </location>
</feature>
<dbReference type="RefSeq" id="XP_062729794.1">
    <property type="nucleotide sequence ID" value="XM_062873023.1"/>
</dbReference>
<organism evidence="2 3">
    <name type="scientific">Podospora bellae-mahoneyi</name>
    <dbReference type="NCBI Taxonomy" id="2093777"/>
    <lineage>
        <taxon>Eukaryota</taxon>
        <taxon>Fungi</taxon>
        <taxon>Dikarya</taxon>
        <taxon>Ascomycota</taxon>
        <taxon>Pezizomycotina</taxon>
        <taxon>Sordariomycetes</taxon>
        <taxon>Sordariomycetidae</taxon>
        <taxon>Sordariales</taxon>
        <taxon>Podosporaceae</taxon>
        <taxon>Podospora</taxon>
    </lineage>
</organism>
<feature type="compositionally biased region" description="Basic and acidic residues" evidence="1">
    <location>
        <begin position="228"/>
        <end position="247"/>
    </location>
</feature>
<sequence length="265" mass="29865">MTPPPMGAGDLFPGCLVSKYAYKEWDVDGKDTITIEGAKWERHRYGQVWFRFSLSMDTDIFNMVTKSLDLPGELGAIRKLLATADLLVQAAAENTIHCNYGNRPWQGQPVVAPSGASSNTPDASGSRADVVPADTAAGTTALTAEKKLEKAEKGLEKVVEKGDRLKSNSERQAKQITALNYAQVKLRNENAKLKEERAEAQNTKKKLEREAKDHRGKNAVLEEDQKAEEDRQQEAREEEDMRQKMLDAREQSFCEWERLLEQRER</sequence>
<accession>A0ABR0FA02</accession>
<dbReference type="GeneID" id="87892386"/>